<feature type="domain" description="Membrane insertase YidC/Oxa/ALB C-terminal" evidence="2">
    <location>
        <begin position="3"/>
        <end position="136"/>
    </location>
</feature>
<protein>
    <submittedName>
        <fullName evidence="3">Membrane protein insertase YidC</fullName>
    </submittedName>
</protein>
<evidence type="ECO:0000256" key="1">
    <source>
        <dbReference type="SAM" id="Phobius"/>
    </source>
</evidence>
<keyword evidence="1" id="KW-0472">Membrane</keyword>
<comment type="caution">
    <text evidence="3">The sequence shown here is derived from an EMBL/GenBank/DDBJ whole genome shotgun (WGS) entry which is preliminary data.</text>
</comment>
<feature type="transmembrane region" description="Helical" evidence="1">
    <location>
        <begin position="98"/>
        <end position="122"/>
    </location>
</feature>
<evidence type="ECO:0000259" key="2">
    <source>
        <dbReference type="Pfam" id="PF02096"/>
    </source>
</evidence>
<accession>A0A645GPG1</accession>
<organism evidence="3">
    <name type="scientific">bioreactor metagenome</name>
    <dbReference type="NCBI Taxonomy" id="1076179"/>
    <lineage>
        <taxon>unclassified sequences</taxon>
        <taxon>metagenomes</taxon>
        <taxon>ecological metagenomes</taxon>
    </lineage>
</organism>
<dbReference type="AlphaFoldDB" id="A0A645GPG1"/>
<keyword evidence="1" id="KW-1133">Transmembrane helix</keyword>
<dbReference type="Pfam" id="PF02096">
    <property type="entry name" value="60KD_IMP"/>
    <property type="match status" value="1"/>
</dbReference>
<proteinExistence type="predicted"/>
<gene>
    <name evidence="3" type="primary">yidC_43</name>
    <name evidence="3" type="ORF">SDC9_175539</name>
</gene>
<keyword evidence="1" id="KW-0812">Transmembrane</keyword>
<feature type="transmembrane region" description="Helical" evidence="1">
    <location>
        <begin position="48"/>
        <end position="68"/>
    </location>
</feature>
<evidence type="ECO:0000313" key="3">
    <source>
        <dbReference type="EMBL" id="MPN28100.1"/>
    </source>
</evidence>
<dbReference type="InterPro" id="IPR028055">
    <property type="entry name" value="YidC/Oxa/ALB_C"/>
</dbReference>
<reference evidence="3" key="1">
    <citation type="submission" date="2019-08" db="EMBL/GenBank/DDBJ databases">
        <authorList>
            <person name="Kucharzyk K."/>
            <person name="Murdoch R.W."/>
            <person name="Higgins S."/>
            <person name="Loffler F."/>
        </authorList>
    </citation>
    <scope>NUCLEOTIDE SEQUENCE</scope>
</reference>
<dbReference type="EMBL" id="VSSQ01078244">
    <property type="protein sequence ID" value="MPN28100.1"/>
    <property type="molecule type" value="Genomic_DNA"/>
</dbReference>
<sequence length="144" mass="16507">MLLTTFLQFPILIAIYQAVQRADAVQNGSFLGLSLKTTPWDGVLSGQWLYIVLFLVMLVFQFGSMYLPQYLAKQKAKKDAEAQGKKYRPTTNKTNNMMYYMMVPIMVISVVWPAAMTIYWAINSLTMIAKTLIVQKFFIDKKEA</sequence>
<name>A0A645GPG1_9ZZZZ</name>